<proteinExistence type="inferred from homology"/>
<dbReference type="AlphaFoldDB" id="A0AAF0D1D2"/>
<sequence length="159" mass="18391">MEATKVLSVIRIRGTVDLNYEIEDTMKMLRLHKPNHLILIDDRPSYIKMLHKINNYVAWGEISAEMIERLLREKGRLKGNKPLTDEYLKNNSEFKSITELAKKIYELKAKITDIKDLKPVFRLHPPTGGFKNSKKKPYSLGGVLGYHGKEIEALINKML</sequence>
<evidence type="ECO:0000313" key="7">
    <source>
        <dbReference type="Proteomes" id="UP000186851"/>
    </source>
</evidence>
<comment type="subunit">
    <text evidence="4">Part of the 50S ribosomal subunit.</text>
</comment>
<dbReference type="Proteomes" id="UP000186851">
    <property type="component" value="Chromosome"/>
</dbReference>
<dbReference type="GO" id="GO:0006412">
    <property type="term" value="P:translation"/>
    <property type="evidence" value="ECO:0007669"/>
    <property type="project" value="UniProtKB-UniRule"/>
</dbReference>
<evidence type="ECO:0000256" key="3">
    <source>
        <dbReference type="ARBA" id="ARBA00023274"/>
    </source>
</evidence>
<evidence type="ECO:0000256" key="1">
    <source>
        <dbReference type="ARBA" id="ARBA00007594"/>
    </source>
</evidence>
<dbReference type="GO" id="GO:0000463">
    <property type="term" value="P:maturation of LSU-rRNA from tricistronic rRNA transcript (SSU-rRNA, 5.8S rRNA, LSU-rRNA)"/>
    <property type="evidence" value="ECO:0007669"/>
    <property type="project" value="TreeGrafter"/>
</dbReference>
<dbReference type="PROSITE" id="PS00634">
    <property type="entry name" value="RIBOSOMAL_L30"/>
    <property type="match status" value="1"/>
</dbReference>
<evidence type="ECO:0000313" key="6">
    <source>
        <dbReference type="EMBL" id="WEU39857.1"/>
    </source>
</evidence>
<gene>
    <name evidence="4" type="primary">rpl30</name>
    <name evidence="6" type="ORF">OdinLCB4_005140</name>
</gene>
<keyword evidence="2 4" id="KW-0689">Ribosomal protein</keyword>
<accession>A0AAF0D1D2</accession>
<dbReference type="Gene3D" id="3.30.1390.20">
    <property type="entry name" value="Ribosomal protein L30, ferredoxin-like fold domain"/>
    <property type="match status" value="1"/>
</dbReference>
<dbReference type="PANTHER" id="PTHR11524">
    <property type="entry name" value="60S RIBOSOMAL PROTEIN L7"/>
    <property type="match status" value="1"/>
</dbReference>
<dbReference type="GO" id="GO:0003723">
    <property type="term" value="F:RNA binding"/>
    <property type="evidence" value="ECO:0007669"/>
    <property type="project" value="TreeGrafter"/>
</dbReference>
<dbReference type="NCBIfam" id="NF004711">
    <property type="entry name" value="PRK06049.1"/>
    <property type="match status" value="1"/>
</dbReference>
<dbReference type="Pfam" id="PF00327">
    <property type="entry name" value="Ribosomal_L30"/>
    <property type="match status" value="1"/>
</dbReference>
<dbReference type="Gene3D" id="1.10.15.30">
    <property type="match status" value="1"/>
</dbReference>
<dbReference type="InterPro" id="IPR018038">
    <property type="entry name" value="Ribosomal_uL30_CS"/>
</dbReference>
<dbReference type="HAMAP" id="MF_01371_A">
    <property type="entry name" value="Ribosomal_uL30_A"/>
    <property type="match status" value="1"/>
</dbReference>
<comment type="similarity">
    <text evidence="1 4">Belongs to the universal ribosomal protein uL30 family.</text>
</comment>
<organism evidence="6 7">
    <name type="scientific">Odinarchaeota yellowstonii (strain LCB_4)</name>
    <dbReference type="NCBI Taxonomy" id="1841599"/>
    <lineage>
        <taxon>Archaea</taxon>
        <taxon>Promethearchaeati</taxon>
        <taxon>Candidatus Odinarchaeota</taxon>
        <taxon>Candidatus Odinarchaeia</taxon>
        <taxon>Candidatus Odinarchaeales</taxon>
        <taxon>Candidatus Odinarchaeaceae</taxon>
        <taxon>Candidatus Odinarchaeum</taxon>
    </lineage>
</organism>
<dbReference type="EMBL" id="CP091871">
    <property type="protein sequence ID" value="WEU39857.1"/>
    <property type="molecule type" value="Genomic_DNA"/>
</dbReference>
<dbReference type="PANTHER" id="PTHR11524:SF16">
    <property type="entry name" value="LARGE RIBOSOMAL SUBUNIT PROTEIN UL30"/>
    <property type="match status" value="1"/>
</dbReference>
<protein>
    <recommendedName>
        <fullName evidence="4">Large ribosomal subunit protein uL30</fullName>
    </recommendedName>
</protein>
<dbReference type="InterPro" id="IPR035808">
    <property type="entry name" value="Ribosomal_uL30_euk_arc"/>
</dbReference>
<reference evidence="6" key="1">
    <citation type="journal article" date="2017" name="Nature">
        <title>Asgard archaea illuminate the origin of eukaryotic cellular complexity.</title>
        <authorList>
            <person name="Zaremba-Niedzwiedzka K."/>
            <person name="Caceres E.F."/>
            <person name="Saw J.H."/>
            <person name="Backstrom D."/>
            <person name="Juzokaite L."/>
            <person name="Vancaester E."/>
            <person name="Seitz K.W."/>
            <person name="Anantharaman K."/>
            <person name="Starnawski P."/>
            <person name="Kjeldsen K.U."/>
            <person name="Scott M.B."/>
            <person name="Nunoura T."/>
            <person name="Banfield J.F."/>
            <person name="Schramm A."/>
            <person name="Baker B.J."/>
            <person name="Spang A."/>
            <person name="Ettema T.J.G."/>
        </authorList>
    </citation>
    <scope>NUCLEOTIDE SEQUENCE</scope>
    <source>
        <strain evidence="6">LCB_4</strain>
    </source>
</reference>
<keyword evidence="3 4" id="KW-0687">Ribonucleoprotein</keyword>
<dbReference type="InterPro" id="IPR016082">
    <property type="entry name" value="Ribosomal_uL30_ferredoxin-like"/>
</dbReference>
<dbReference type="GO" id="GO:0022625">
    <property type="term" value="C:cytosolic large ribosomal subunit"/>
    <property type="evidence" value="ECO:0007669"/>
    <property type="project" value="UniProtKB-UniRule"/>
</dbReference>
<evidence type="ECO:0000259" key="5">
    <source>
        <dbReference type="Pfam" id="PF00327"/>
    </source>
</evidence>
<dbReference type="KEGG" id="oyw:OdinLCB4_005140"/>
<dbReference type="CDD" id="cd01657">
    <property type="entry name" value="Ribosomal_L7_archeal_euk"/>
    <property type="match status" value="1"/>
</dbReference>
<dbReference type="NCBIfam" id="TIGR01309">
    <property type="entry name" value="uL30_arch"/>
    <property type="match status" value="1"/>
</dbReference>
<reference evidence="6" key="2">
    <citation type="journal article" date="2022" name="Nat. Microbiol.">
        <title>A closed Candidatus Odinarchaeum chromosome exposes Asgard archaeal viruses.</title>
        <authorList>
            <person name="Tamarit D."/>
            <person name="Caceres E.F."/>
            <person name="Krupovic M."/>
            <person name="Nijland R."/>
            <person name="Eme L."/>
            <person name="Robinson N.P."/>
            <person name="Ettema T.J.G."/>
        </authorList>
    </citation>
    <scope>NUCLEOTIDE SEQUENCE</scope>
    <source>
        <strain evidence="6">LCB_4</strain>
    </source>
</reference>
<dbReference type="GO" id="GO:0003735">
    <property type="term" value="F:structural constituent of ribosome"/>
    <property type="evidence" value="ECO:0007669"/>
    <property type="project" value="UniProtKB-UniRule"/>
</dbReference>
<evidence type="ECO:0000256" key="4">
    <source>
        <dbReference type="HAMAP-Rule" id="MF_01371"/>
    </source>
</evidence>
<dbReference type="InterPro" id="IPR036919">
    <property type="entry name" value="Ribo_uL30_ferredoxin-like_sf"/>
</dbReference>
<feature type="domain" description="Large ribosomal subunit protein uL30-like ferredoxin-like fold" evidence="5">
    <location>
        <begin position="8"/>
        <end position="57"/>
    </location>
</feature>
<dbReference type="InterPro" id="IPR005997">
    <property type="entry name" value="Ribosomal_uL30_arc"/>
</dbReference>
<evidence type="ECO:0000256" key="2">
    <source>
        <dbReference type="ARBA" id="ARBA00022980"/>
    </source>
</evidence>
<dbReference type="InterPro" id="IPR039699">
    <property type="entry name" value="Ribosomal_uL30"/>
</dbReference>
<name>A0AAF0D1D2_ODILC</name>
<dbReference type="SUPFAM" id="SSF55129">
    <property type="entry name" value="Ribosomal protein L30p/L7e"/>
    <property type="match status" value="1"/>
</dbReference>